<dbReference type="InterPro" id="IPR001789">
    <property type="entry name" value="Sig_transdc_resp-reg_receiver"/>
</dbReference>
<evidence type="ECO:0000256" key="2">
    <source>
        <dbReference type="ARBA" id="ARBA00023012"/>
    </source>
</evidence>
<keyword evidence="3" id="KW-0805">Transcription regulation</keyword>
<dbReference type="OrthoDB" id="9800029at2"/>
<organism evidence="10 11">
    <name type="scientific">Desulfobaculum bizertense DSM 18034</name>
    <dbReference type="NCBI Taxonomy" id="1121442"/>
    <lineage>
        <taxon>Bacteria</taxon>
        <taxon>Pseudomonadati</taxon>
        <taxon>Thermodesulfobacteriota</taxon>
        <taxon>Desulfovibrionia</taxon>
        <taxon>Desulfovibrionales</taxon>
        <taxon>Desulfovibrionaceae</taxon>
        <taxon>Desulfobaculum</taxon>
    </lineage>
</organism>
<keyword evidence="11" id="KW-1185">Reference proteome</keyword>
<dbReference type="Pfam" id="PF00072">
    <property type="entry name" value="Response_reg"/>
    <property type="match status" value="1"/>
</dbReference>
<protein>
    <submittedName>
        <fullName evidence="10">CBS domain-containing protein</fullName>
    </submittedName>
</protein>
<dbReference type="AlphaFoldDB" id="A0A1T4WPG0"/>
<dbReference type="GO" id="GO:0006355">
    <property type="term" value="P:regulation of DNA-templated transcription"/>
    <property type="evidence" value="ECO:0007669"/>
    <property type="project" value="TreeGrafter"/>
</dbReference>
<dbReference type="Gene3D" id="3.40.50.2300">
    <property type="match status" value="1"/>
</dbReference>
<dbReference type="STRING" id="1121442.SAMN02745702_02524"/>
<evidence type="ECO:0000256" key="1">
    <source>
        <dbReference type="ARBA" id="ARBA00022553"/>
    </source>
</evidence>
<dbReference type="Proteomes" id="UP000189733">
    <property type="component" value="Unassembled WGS sequence"/>
</dbReference>
<dbReference type="InterPro" id="IPR046342">
    <property type="entry name" value="CBS_dom_sf"/>
</dbReference>
<keyword evidence="1 6" id="KW-0597">Phosphoprotein</keyword>
<evidence type="ECO:0000259" key="8">
    <source>
        <dbReference type="PROSITE" id="PS50110"/>
    </source>
</evidence>
<evidence type="ECO:0000313" key="11">
    <source>
        <dbReference type="Proteomes" id="UP000189733"/>
    </source>
</evidence>
<dbReference type="SMART" id="SM00116">
    <property type="entry name" value="CBS"/>
    <property type="match status" value="2"/>
</dbReference>
<keyword evidence="2" id="KW-0902">Two-component regulatory system</keyword>
<dbReference type="PANTHER" id="PTHR48111:SF1">
    <property type="entry name" value="TWO-COMPONENT RESPONSE REGULATOR ORR33"/>
    <property type="match status" value="1"/>
</dbReference>
<keyword evidence="5" id="KW-0804">Transcription</keyword>
<dbReference type="InterPro" id="IPR011006">
    <property type="entry name" value="CheY-like_superfamily"/>
</dbReference>
<dbReference type="SMART" id="SM00448">
    <property type="entry name" value="REC"/>
    <property type="match status" value="1"/>
</dbReference>
<keyword evidence="7" id="KW-0129">CBS domain</keyword>
<name>A0A1T4WPG0_9BACT</name>
<evidence type="ECO:0000256" key="5">
    <source>
        <dbReference type="ARBA" id="ARBA00023163"/>
    </source>
</evidence>
<feature type="modified residue" description="4-aspartylphosphate" evidence="6">
    <location>
        <position position="53"/>
    </location>
</feature>
<dbReference type="InterPro" id="IPR039420">
    <property type="entry name" value="WalR-like"/>
</dbReference>
<dbReference type="EMBL" id="FUYA01000009">
    <property type="protein sequence ID" value="SKA79240.1"/>
    <property type="molecule type" value="Genomic_DNA"/>
</dbReference>
<dbReference type="GO" id="GO:0005829">
    <property type="term" value="C:cytosol"/>
    <property type="evidence" value="ECO:0007669"/>
    <property type="project" value="TreeGrafter"/>
</dbReference>
<evidence type="ECO:0000256" key="3">
    <source>
        <dbReference type="ARBA" id="ARBA00023015"/>
    </source>
</evidence>
<dbReference type="GO" id="GO:0000976">
    <property type="term" value="F:transcription cis-regulatory region binding"/>
    <property type="evidence" value="ECO:0007669"/>
    <property type="project" value="TreeGrafter"/>
</dbReference>
<feature type="domain" description="Response regulatory" evidence="8">
    <location>
        <begin position="5"/>
        <end position="118"/>
    </location>
</feature>
<dbReference type="PROSITE" id="PS51371">
    <property type="entry name" value="CBS"/>
    <property type="match status" value="2"/>
</dbReference>
<evidence type="ECO:0000259" key="9">
    <source>
        <dbReference type="PROSITE" id="PS51371"/>
    </source>
</evidence>
<dbReference type="FunFam" id="3.40.50.2300:FF:000018">
    <property type="entry name" value="DNA-binding transcriptional regulator NtrC"/>
    <property type="match status" value="1"/>
</dbReference>
<dbReference type="Gene3D" id="3.10.580.10">
    <property type="entry name" value="CBS-domain"/>
    <property type="match status" value="1"/>
</dbReference>
<dbReference type="PROSITE" id="PS50110">
    <property type="entry name" value="RESPONSE_REGULATORY"/>
    <property type="match status" value="1"/>
</dbReference>
<dbReference type="SUPFAM" id="SSF52172">
    <property type="entry name" value="CheY-like"/>
    <property type="match status" value="1"/>
</dbReference>
<dbReference type="InterPro" id="IPR000644">
    <property type="entry name" value="CBS_dom"/>
</dbReference>
<dbReference type="Pfam" id="PF00571">
    <property type="entry name" value="CBS"/>
    <property type="match status" value="2"/>
</dbReference>
<feature type="domain" description="CBS" evidence="9">
    <location>
        <begin position="243"/>
        <end position="299"/>
    </location>
</feature>
<dbReference type="SUPFAM" id="SSF54631">
    <property type="entry name" value="CBS-domain pair"/>
    <property type="match status" value="1"/>
</dbReference>
<evidence type="ECO:0000256" key="4">
    <source>
        <dbReference type="ARBA" id="ARBA00023125"/>
    </source>
</evidence>
<reference evidence="10 11" key="1">
    <citation type="submission" date="2017-02" db="EMBL/GenBank/DDBJ databases">
        <authorList>
            <person name="Peterson S.W."/>
        </authorList>
    </citation>
    <scope>NUCLEOTIDE SEQUENCE [LARGE SCALE GENOMIC DNA]</scope>
    <source>
        <strain evidence="10 11">DSM 18034</strain>
    </source>
</reference>
<keyword evidence="4" id="KW-0238">DNA-binding</keyword>
<dbReference type="GO" id="GO:0032993">
    <property type="term" value="C:protein-DNA complex"/>
    <property type="evidence" value="ECO:0007669"/>
    <property type="project" value="TreeGrafter"/>
</dbReference>
<evidence type="ECO:0000256" key="6">
    <source>
        <dbReference type="PROSITE-ProRule" id="PRU00169"/>
    </source>
</evidence>
<dbReference type="GO" id="GO:0000156">
    <property type="term" value="F:phosphorelay response regulator activity"/>
    <property type="evidence" value="ECO:0007669"/>
    <property type="project" value="TreeGrafter"/>
</dbReference>
<dbReference type="PANTHER" id="PTHR48111">
    <property type="entry name" value="REGULATOR OF RPOS"/>
    <property type="match status" value="1"/>
</dbReference>
<proteinExistence type="predicted"/>
<accession>A0A1T4WPG0</accession>
<gene>
    <name evidence="10" type="ORF">SAMN02745702_02524</name>
</gene>
<dbReference type="RefSeq" id="WP_078685798.1">
    <property type="nucleotide sequence ID" value="NZ_FUYA01000009.1"/>
</dbReference>
<evidence type="ECO:0000256" key="7">
    <source>
        <dbReference type="PROSITE-ProRule" id="PRU00703"/>
    </source>
</evidence>
<sequence>MSKIRILMVDDEERFRTVTATILGRKGFETLVAENGEQALEKLKESPDVVVLDVRMGTMDGHKTLREIKKTHPHLPVIMLTGHGAMPSAEQALEEGAFDYLAKPCDIDLLAAKIQSAVRSGSPRSKEEKSVREVMVPVENYTSIPVDCTVRDAIEALERERNEFVATDRLMAIGHSSVLVSGKSGELVGIISPRNLIQAIRPAYLTAPKPSMAETLQYSTMFWKGLFNSRAREIMSLSVSEIMSERPPHVDVSANLMEVAERMTCDRCRRVAVMEEGKLIGIIREQDLFYEIAAIISNS</sequence>
<feature type="domain" description="CBS" evidence="9">
    <location>
        <begin position="135"/>
        <end position="211"/>
    </location>
</feature>
<evidence type="ECO:0000313" key="10">
    <source>
        <dbReference type="EMBL" id="SKA79240.1"/>
    </source>
</evidence>